<organism evidence="3 4">
    <name type="scientific">Methanobrevibacter cuticularis</name>
    <dbReference type="NCBI Taxonomy" id="47311"/>
    <lineage>
        <taxon>Archaea</taxon>
        <taxon>Methanobacteriati</taxon>
        <taxon>Methanobacteriota</taxon>
        <taxon>Methanomada group</taxon>
        <taxon>Methanobacteria</taxon>
        <taxon>Methanobacteriales</taxon>
        <taxon>Methanobacteriaceae</taxon>
        <taxon>Methanobrevibacter</taxon>
    </lineage>
</organism>
<feature type="domain" description="DUF4015" evidence="2">
    <location>
        <begin position="101"/>
        <end position="228"/>
    </location>
</feature>
<dbReference type="OrthoDB" id="18481at2157"/>
<dbReference type="Proteomes" id="UP000077275">
    <property type="component" value="Unassembled WGS sequence"/>
</dbReference>
<proteinExistence type="predicted"/>
<comment type="caution">
    <text evidence="3">The sequence shown here is derived from an EMBL/GenBank/DDBJ whole genome shotgun (WGS) entry which is preliminary data.</text>
</comment>
<name>A0A166DI46_9EURY</name>
<dbReference type="SUPFAM" id="SSF51445">
    <property type="entry name" value="(Trans)glycosidases"/>
    <property type="match status" value="1"/>
</dbReference>
<dbReference type="InterPro" id="IPR017853">
    <property type="entry name" value="GH"/>
</dbReference>
<protein>
    <recommendedName>
        <fullName evidence="2">DUF4015 domain-containing protein</fullName>
    </recommendedName>
</protein>
<dbReference type="InterPro" id="IPR025275">
    <property type="entry name" value="DUF4015"/>
</dbReference>
<reference evidence="3 4" key="1">
    <citation type="submission" date="2016-04" db="EMBL/GenBank/DDBJ databases">
        <title>Genome sequence of Methanobrevibacter cuticularis DSM 11139.</title>
        <authorList>
            <person name="Poehlein A."/>
            <person name="Seedorf H."/>
            <person name="Daniel R."/>
        </authorList>
    </citation>
    <scope>NUCLEOTIDE SEQUENCE [LARGE SCALE GENOMIC DNA]</scope>
    <source>
        <strain evidence="3 4">DSM 11139</strain>
    </source>
</reference>
<dbReference type="AlphaFoldDB" id="A0A166DI46"/>
<dbReference type="Pfam" id="PF13200">
    <property type="entry name" value="DUF4015"/>
    <property type="match status" value="1"/>
</dbReference>
<keyword evidence="1" id="KW-0812">Transmembrane</keyword>
<evidence type="ECO:0000313" key="3">
    <source>
        <dbReference type="EMBL" id="KZX15623.1"/>
    </source>
</evidence>
<dbReference type="STRING" id="47311.MBCUT_13960"/>
<accession>A0A166DI46</accession>
<feature type="transmembrane region" description="Helical" evidence="1">
    <location>
        <begin position="9"/>
        <end position="30"/>
    </location>
</feature>
<keyword evidence="4" id="KW-1185">Reference proteome</keyword>
<sequence>MKKFTKKQIAIILIISFIIILVSAVALNLMTKDNIQNGIWVKGKNMNDVDLDTLSKYGIENIFLHSNAVDRFGEKNVTEWIKKANSKNIKVHIWVQCFYDNGKWINPINTKEKKINYPFFNEKISAIEKLAEIPGVSGIQLDYIRYPGNAYKYDYSNEVNSHSAISKFVSMVSDNLKNKDLTLSITVMPEKEDTKYYGQDVGTLSQYVDVVIPMAYSGNYGQDSNWIRETATYFKLTSIWANVCMGIQNYESDTNETPLSANQLKENCKAAIDGGANGVAIFPWDLMKNWFDMRDLK</sequence>
<evidence type="ECO:0000256" key="1">
    <source>
        <dbReference type="SAM" id="Phobius"/>
    </source>
</evidence>
<dbReference type="Gene3D" id="3.20.20.80">
    <property type="entry name" value="Glycosidases"/>
    <property type="match status" value="1"/>
</dbReference>
<evidence type="ECO:0000259" key="2">
    <source>
        <dbReference type="Pfam" id="PF13200"/>
    </source>
</evidence>
<evidence type="ECO:0000313" key="4">
    <source>
        <dbReference type="Proteomes" id="UP000077275"/>
    </source>
</evidence>
<keyword evidence="1" id="KW-0472">Membrane</keyword>
<dbReference type="RefSeq" id="WP_067259968.1">
    <property type="nucleotide sequence ID" value="NZ_LWMW01000113.1"/>
</dbReference>
<gene>
    <name evidence="3" type="ORF">MBCUT_13960</name>
</gene>
<dbReference type="PATRIC" id="fig|47311.3.peg.1526"/>
<dbReference type="EMBL" id="LWMW01000113">
    <property type="protein sequence ID" value="KZX15623.1"/>
    <property type="molecule type" value="Genomic_DNA"/>
</dbReference>
<keyword evidence="1" id="KW-1133">Transmembrane helix</keyword>